<dbReference type="InterPro" id="IPR011032">
    <property type="entry name" value="GroES-like_sf"/>
</dbReference>
<evidence type="ECO:0000313" key="4">
    <source>
        <dbReference type="Proteomes" id="UP001500902"/>
    </source>
</evidence>
<dbReference type="SUPFAM" id="SSF50129">
    <property type="entry name" value="GroES-like"/>
    <property type="match status" value="1"/>
</dbReference>
<keyword evidence="4" id="KW-1185">Reference proteome</keyword>
<proteinExistence type="predicted"/>
<evidence type="ECO:0000313" key="3">
    <source>
        <dbReference type="EMBL" id="GAA3678341.1"/>
    </source>
</evidence>
<dbReference type="Gene3D" id="3.90.180.10">
    <property type="entry name" value="Medium-chain alcohol dehydrogenases, catalytic domain"/>
    <property type="match status" value="1"/>
</dbReference>
<dbReference type="InterPro" id="IPR020843">
    <property type="entry name" value="ER"/>
</dbReference>
<name>A0ABP7C6Q5_9ACTN</name>
<reference evidence="4" key="1">
    <citation type="journal article" date="2019" name="Int. J. Syst. Evol. Microbiol.">
        <title>The Global Catalogue of Microorganisms (GCM) 10K type strain sequencing project: providing services to taxonomists for standard genome sequencing and annotation.</title>
        <authorList>
            <consortium name="The Broad Institute Genomics Platform"/>
            <consortium name="The Broad Institute Genome Sequencing Center for Infectious Disease"/>
            <person name="Wu L."/>
            <person name="Ma J."/>
        </authorList>
    </citation>
    <scope>NUCLEOTIDE SEQUENCE [LARGE SCALE GENOMIC DNA]</scope>
    <source>
        <strain evidence="4">JCM 16904</strain>
    </source>
</reference>
<evidence type="ECO:0000256" key="1">
    <source>
        <dbReference type="ARBA" id="ARBA00023002"/>
    </source>
</evidence>
<dbReference type="Pfam" id="PF13602">
    <property type="entry name" value="ADH_zinc_N_2"/>
    <property type="match status" value="1"/>
</dbReference>
<dbReference type="PANTHER" id="PTHR11695:SF294">
    <property type="entry name" value="RETICULON-4-INTERACTING PROTEIN 1, MITOCHONDRIAL"/>
    <property type="match status" value="1"/>
</dbReference>
<dbReference type="PROSITE" id="PS01162">
    <property type="entry name" value="QOR_ZETA_CRYSTAL"/>
    <property type="match status" value="1"/>
</dbReference>
<protein>
    <submittedName>
        <fullName evidence="3">NADP-dependent oxidoreductase</fullName>
    </submittedName>
</protein>
<dbReference type="Pfam" id="PF08240">
    <property type="entry name" value="ADH_N"/>
    <property type="match status" value="1"/>
</dbReference>
<dbReference type="EMBL" id="BAAAZP010000090">
    <property type="protein sequence ID" value="GAA3678341.1"/>
    <property type="molecule type" value="Genomic_DNA"/>
</dbReference>
<evidence type="ECO:0000259" key="2">
    <source>
        <dbReference type="SMART" id="SM00829"/>
    </source>
</evidence>
<dbReference type="InterPro" id="IPR036291">
    <property type="entry name" value="NAD(P)-bd_dom_sf"/>
</dbReference>
<gene>
    <name evidence="3" type="ORF">GCM10022224_048060</name>
</gene>
<dbReference type="SMART" id="SM00829">
    <property type="entry name" value="PKS_ER"/>
    <property type="match status" value="1"/>
</dbReference>
<dbReference type="InterPro" id="IPR050700">
    <property type="entry name" value="YIM1/Zinc_Alcohol_DH_Fams"/>
</dbReference>
<dbReference type="InterPro" id="IPR013154">
    <property type="entry name" value="ADH-like_N"/>
</dbReference>
<dbReference type="SUPFAM" id="SSF51735">
    <property type="entry name" value="NAD(P)-binding Rossmann-fold domains"/>
    <property type="match status" value="1"/>
</dbReference>
<dbReference type="InterPro" id="IPR002364">
    <property type="entry name" value="Quin_OxRdtase/zeta-crystal_CS"/>
</dbReference>
<accession>A0ABP7C6Q5</accession>
<keyword evidence="1" id="KW-0560">Oxidoreductase</keyword>
<comment type="caution">
    <text evidence="3">The sequence shown here is derived from an EMBL/GenBank/DDBJ whole genome shotgun (WGS) entry which is preliminary data.</text>
</comment>
<feature type="domain" description="Enoyl reductase (ER)" evidence="2">
    <location>
        <begin position="12"/>
        <end position="311"/>
    </location>
</feature>
<dbReference type="CDD" id="cd05289">
    <property type="entry name" value="MDR_like_2"/>
    <property type="match status" value="1"/>
</dbReference>
<dbReference type="Proteomes" id="UP001500902">
    <property type="component" value="Unassembled WGS sequence"/>
</dbReference>
<organism evidence="3 4">
    <name type="scientific">Nonomuraea antimicrobica</name>
    <dbReference type="NCBI Taxonomy" id="561173"/>
    <lineage>
        <taxon>Bacteria</taxon>
        <taxon>Bacillati</taxon>
        <taxon>Actinomycetota</taxon>
        <taxon>Actinomycetes</taxon>
        <taxon>Streptosporangiales</taxon>
        <taxon>Streptosporangiaceae</taxon>
        <taxon>Nonomuraea</taxon>
    </lineage>
</organism>
<sequence length="315" mass="33112">MKMKAISQDTLGGPEVLKVVEVDRPVPGPTEVLVRVEAAGLNPTDWKTRASGGILRMPPPFVLGWEVSGVVEGSGVGQALHRPGDEVFGLLRYPQGHGAFAEYVTAPSRHFVRKPASVDHVHAAAVPLAGLTAWQALVDVAQLEPGHRVLIHAAAGGVGHLAVQIAKARGAYVIGTASAAKHDFLRGLGADELVDYREQDFAEVVRDVDVVLDAIGGDYGQRSLRTMRAGGTIISLALSLLDPGLHDRAAALGIRSEAILVEPDQAALRALAALVEAGRLRPEIAAVLPLAEAAKAHELGETNRTTGKIVLTVPH</sequence>
<dbReference type="Gene3D" id="3.40.50.720">
    <property type="entry name" value="NAD(P)-binding Rossmann-like Domain"/>
    <property type="match status" value="1"/>
</dbReference>
<dbReference type="PANTHER" id="PTHR11695">
    <property type="entry name" value="ALCOHOL DEHYDROGENASE RELATED"/>
    <property type="match status" value="1"/>
</dbReference>